<keyword evidence="3" id="KW-0106">Calcium</keyword>
<dbReference type="PANTHER" id="PTHR46682:SF1">
    <property type="entry name" value="ADHESION G-PROTEIN COUPLED RECEPTOR V1"/>
    <property type="match status" value="1"/>
</dbReference>
<dbReference type="Gene3D" id="2.60.40.2030">
    <property type="match status" value="1"/>
</dbReference>
<feature type="domain" description="Calx-beta" evidence="4">
    <location>
        <begin position="141"/>
        <end position="209"/>
    </location>
</feature>
<feature type="non-terminal residue" evidence="5">
    <location>
        <position position="228"/>
    </location>
</feature>
<reference evidence="5" key="1">
    <citation type="submission" date="2018-05" db="EMBL/GenBank/DDBJ databases">
        <authorList>
            <person name="Lanie J.A."/>
            <person name="Ng W.-L."/>
            <person name="Kazmierczak K.M."/>
            <person name="Andrzejewski T.M."/>
            <person name="Davidsen T.M."/>
            <person name="Wayne K.J."/>
            <person name="Tettelin H."/>
            <person name="Glass J.I."/>
            <person name="Rusch D."/>
            <person name="Podicherti R."/>
            <person name="Tsui H.-C.T."/>
            <person name="Winkler M.E."/>
        </authorList>
    </citation>
    <scope>NUCLEOTIDE SEQUENCE</scope>
</reference>
<dbReference type="AlphaFoldDB" id="A0A383F2K8"/>
<evidence type="ECO:0000313" key="5">
    <source>
        <dbReference type="EMBL" id="SVE62923.1"/>
    </source>
</evidence>
<evidence type="ECO:0000256" key="2">
    <source>
        <dbReference type="ARBA" id="ARBA00022737"/>
    </source>
</evidence>
<dbReference type="GO" id="GO:0004930">
    <property type="term" value="F:G protein-coupled receptor activity"/>
    <property type="evidence" value="ECO:0007669"/>
    <property type="project" value="InterPro"/>
</dbReference>
<dbReference type="GO" id="GO:0005737">
    <property type="term" value="C:cytoplasm"/>
    <property type="evidence" value="ECO:0007669"/>
    <property type="project" value="TreeGrafter"/>
</dbReference>
<dbReference type="GO" id="GO:0071277">
    <property type="term" value="P:cellular response to calcium ion"/>
    <property type="evidence" value="ECO:0007669"/>
    <property type="project" value="TreeGrafter"/>
</dbReference>
<dbReference type="InterPro" id="IPR038081">
    <property type="entry name" value="CalX-like_sf"/>
</dbReference>
<gene>
    <name evidence="5" type="ORF">METZ01_LOCUS515777</name>
</gene>
<dbReference type="GO" id="GO:0016020">
    <property type="term" value="C:membrane"/>
    <property type="evidence" value="ECO:0007669"/>
    <property type="project" value="InterPro"/>
</dbReference>
<accession>A0A383F2K8</accession>
<keyword evidence="1" id="KW-0732">Signal</keyword>
<dbReference type="Pfam" id="PF03160">
    <property type="entry name" value="Calx-beta"/>
    <property type="match status" value="3"/>
</dbReference>
<organism evidence="5">
    <name type="scientific">marine metagenome</name>
    <dbReference type="NCBI Taxonomy" id="408172"/>
    <lineage>
        <taxon>unclassified sequences</taxon>
        <taxon>metagenomes</taxon>
        <taxon>ecological metagenomes</taxon>
    </lineage>
</organism>
<proteinExistence type="predicted"/>
<dbReference type="SUPFAM" id="SSF141072">
    <property type="entry name" value="CalX-like"/>
    <property type="match status" value="1"/>
</dbReference>
<dbReference type="InterPro" id="IPR003644">
    <property type="entry name" value="Calx_beta"/>
</dbReference>
<feature type="domain" description="Calx-beta" evidence="4">
    <location>
        <begin position="78"/>
        <end position="114"/>
    </location>
</feature>
<name>A0A383F2K8_9ZZZZ</name>
<dbReference type="GO" id="GO:0010855">
    <property type="term" value="F:adenylate cyclase inhibitor activity"/>
    <property type="evidence" value="ECO:0007669"/>
    <property type="project" value="TreeGrafter"/>
</dbReference>
<dbReference type="EMBL" id="UINC01230690">
    <property type="protein sequence ID" value="SVE62923.1"/>
    <property type="molecule type" value="Genomic_DNA"/>
</dbReference>
<dbReference type="GO" id="GO:0001965">
    <property type="term" value="F:G-protein alpha-subunit binding"/>
    <property type="evidence" value="ECO:0007669"/>
    <property type="project" value="TreeGrafter"/>
</dbReference>
<keyword evidence="2" id="KW-0677">Repeat</keyword>
<protein>
    <recommendedName>
        <fullName evidence="4">Calx-beta domain-containing protein</fullName>
    </recommendedName>
</protein>
<dbReference type="PANTHER" id="PTHR46682">
    <property type="entry name" value="ADHESION G-PROTEIN COUPLED RECEPTOR V1"/>
    <property type="match status" value="1"/>
</dbReference>
<feature type="domain" description="Calx-beta" evidence="4">
    <location>
        <begin position="16"/>
        <end position="42"/>
    </location>
</feature>
<dbReference type="InterPro" id="IPR026919">
    <property type="entry name" value="ADGRV1"/>
</dbReference>
<feature type="non-terminal residue" evidence="5">
    <location>
        <position position="1"/>
    </location>
</feature>
<evidence type="ECO:0000259" key="4">
    <source>
        <dbReference type="Pfam" id="PF03160"/>
    </source>
</evidence>
<evidence type="ECO:0000256" key="3">
    <source>
        <dbReference type="ARBA" id="ARBA00022837"/>
    </source>
</evidence>
<sequence length="228" mass="24280">NNEGSPDNTGRLWFTDENNLTLTINEDDLVEGNESLELQLLRPLGNLFLGGERIMTAPALGRGLSSVSVVDNDFLYGAFRLDREEYVVDEHAKSLTITVERVQGDTGEVAVMYTVLGTTERQLQNLGLKLGGLGLAEAGSATPDFTAVQGTLTFGPGERSREIAIPVHDDTQSEPDEVLLVQLSHPSGGAIIGGGFGSGVATVRIVDNDYASGKIEWVGTKFEAAESA</sequence>
<evidence type="ECO:0000256" key="1">
    <source>
        <dbReference type="ARBA" id="ARBA00022729"/>
    </source>
</evidence>